<reference evidence="1" key="1">
    <citation type="submission" date="2020-03" db="EMBL/GenBank/DDBJ databases">
        <title>The deep terrestrial virosphere.</title>
        <authorList>
            <person name="Holmfeldt K."/>
            <person name="Nilsson E."/>
            <person name="Simone D."/>
            <person name="Lopez-Fernandez M."/>
            <person name="Wu X."/>
            <person name="de Brujin I."/>
            <person name="Lundin D."/>
            <person name="Andersson A."/>
            <person name="Bertilsson S."/>
            <person name="Dopson M."/>
        </authorList>
    </citation>
    <scope>NUCLEOTIDE SEQUENCE</scope>
    <source>
        <strain evidence="1">TM448A03332</strain>
    </source>
</reference>
<proteinExistence type="predicted"/>
<dbReference type="EMBL" id="MT144405">
    <property type="protein sequence ID" value="QJA53238.1"/>
    <property type="molecule type" value="Genomic_DNA"/>
</dbReference>
<accession>A0A6H2A0E9</accession>
<dbReference type="AlphaFoldDB" id="A0A6H2A0E9"/>
<evidence type="ECO:0000313" key="1">
    <source>
        <dbReference type="EMBL" id="QJA53238.1"/>
    </source>
</evidence>
<dbReference type="CDD" id="cd22784">
    <property type="entry name" value="DPBB_MltA_YuiC-like"/>
    <property type="match status" value="1"/>
</dbReference>
<protein>
    <submittedName>
        <fullName evidence="1">Uncharacterized protein</fullName>
    </submittedName>
</protein>
<organism evidence="1">
    <name type="scientific">viral metagenome</name>
    <dbReference type="NCBI Taxonomy" id="1070528"/>
    <lineage>
        <taxon>unclassified sequences</taxon>
        <taxon>metagenomes</taxon>
        <taxon>organismal metagenomes</taxon>
    </lineage>
</organism>
<gene>
    <name evidence="1" type="ORF">TM448A03332_0007</name>
</gene>
<name>A0A6H2A0E9_9ZZZZ</name>
<sequence>MGGRNTELLKPGCESRITIVTGYNSVPEQTDDTPCIAADGSDVCELEARGDHSCAASLPFGAKISVPGLGTCTVRDRLAPRFAHRIDWHFGGRPEVKGAREWGRKELTVTICQEEERKVH</sequence>